<dbReference type="Gene3D" id="1.10.10.2840">
    <property type="entry name" value="PucR C-terminal helix-turn-helix domain"/>
    <property type="match status" value="1"/>
</dbReference>
<dbReference type="InterPro" id="IPR051448">
    <property type="entry name" value="CdaR-like_regulators"/>
</dbReference>
<keyword evidence="1" id="KW-0812">Transmembrane</keyword>
<proteinExistence type="predicted"/>
<comment type="caution">
    <text evidence="4">The sequence shown here is derived from an EMBL/GenBank/DDBJ whole genome shotgun (WGS) entry which is preliminary data.</text>
</comment>
<sequence>MNVTVADCMKLPTFREARVFAGAGGLNRVVASVSVMEYPDIPVLSSELLVGNELMISALTQIKDDIDMQCRLVRHLHFMGAACLVVFYVGVYVRELDPRLLATADELDFPLIVMPFGRMNCRYSDMITDVMELVLFRQRQERHYASDMVSRISQLQPEQRTIKTVLRLLSDRLRCTLLLADRYMERRGFAPWPLSAQLDCHALLDSLKASAEDGSTPREMSVEGKDCLVWCMPVSSDMHRGFQLVVIDEQRRLEYDMLQQAVEVIELFLNIWNKNTFYDGTDALIHAILSDRPDEMKRLSASMHIDISSIHTMWVMQIENFTGVALSDSQRRDCILKAKLFLQEYHKLTVVDSFGPYIIALSDANLFDGSESDLAENFRERLHEQELELSCSVFKDIDTTAQAREAFVLTSENLAGARRVYPERHVFTYSSLRFVKDCRDALEAGEECTRRKMAVLERLEQQSDAAELLQTLCVYLLDAESSTQKTGSILYMHKNSVNYRLNKIRNILGSDLSQMPAVFEIYQASALYRLLN</sequence>
<feature type="domain" description="Purine catabolism PurC-like" evidence="2">
    <location>
        <begin position="7"/>
        <end position="133"/>
    </location>
</feature>
<evidence type="ECO:0000313" key="4">
    <source>
        <dbReference type="EMBL" id="HIS97137.1"/>
    </source>
</evidence>
<evidence type="ECO:0000256" key="1">
    <source>
        <dbReference type="SAM" id="Phobius"/>
    </source>
</evidence>
<dbReference type="InterPro" id="IPR042070">
    <property type="entry name" value="PucR_C-HTH_sf"/>
</dbReference>
<feature type="transmembrane region" description="Helical" evidence="1">
    <location>
        <begin position="76"/>
        <end position="93"/>
    </location>
</feature>
<accession>A0A9D1K9D8</accession>
<protein>
    <submittedName>
        <fullName evidence="4">PucR family transcriptional regulator</fullName>
    </submittedName>
</protein>
<keyword evidence="1" id="KW-0472">Membrane</keyword>
<evidence type="ECO:0000259" key="2">
    <source>
        <dbReference type="Pfam" id="PF07905"/>
    </source>
</evidence>
<dbReference type="PANTHER" id="PTHR33744">
    <property type="entry name" value="CARBOHYDRATE DIACID REGULATOR"/>
    <property type="match status" value="1"/>
</dbReference>
<dbReference type="EMBL" id="DVJS01000098">
    <property type="protein sequence ID" value="HIS97137.1"/>
    <property type="molecule type" value="Genomic_DNA"/>
</dbReference>
<organism evidence="4 5">
    <name type="scientific">Candidatus Scatomorpha pullistercoris</name>
    <dbReference type="NCBI Taxonomy" id="2840929"/>
    <lineage>
        <taxon>Bacteria</taxon>
        <taxon>Bacillati</taxon>
        <taxon>Bacillota</taxon>
        <taxon>Clostridia</taxon>
        <taxon>Eubacteriales</taxon>
        <taxon>Candidatus Scatomorpha</taxon>
    </lineage>
</organism>
<reference evidence="4" key="1">
    <citation type="submission" date="2020-10" db="EMBL/GenBank/DDBJ databases">
        <authorList>
            <person name="Gilroy R."/>
        </authorList>
    </citation>
    <scope>NUCLEOTIDE SEQUENCE</scope>
    <source>
        <strain evidence="4">ChiHecec3B27-6122</strain>
    </source>
</reference>
<evidence type="ECO:0000313" key="5">
    <source>
        <dbReference type="Proteomes" id="UP000886876"/>
    </source>
</evidence>
<dbReference type="Proteomes" id="UP000886876">
    <property type="component" value="Unassembled WGS sequence"/>
</dbReference>
<reference evidence="4" key="2">
    <citation type="journal article" date="2021" name="PeerJ">
        <title>Extensive microbial diversity within the chicken gut microbiome revealed by metagenomics and culture.</title>
        <authorList>
            <person name="Gilroy R."/>
            <person name="Ravi A."/>
            <person name="Getino M."/>
            <person name="Pursley I."/>
            <person name="Horton D.L."/>
            <person name="Alikhan N.F."/>
            <person name="Baker D."/>
            <person name="Gharbi K."/>
            <person name="Hall N."/>
            <person name="Watson M."/>
            <person name="Adriaenssens E.M."/>
            <person name="Foster-Nyarko E."/>
            <person name="Jarju S."/>
            <person name="Secka A."/>
            <person name="Antonio M."/>
            <person name="Oren A."/>
            <person name="Chaudhuri R.R."/>
            <person name="La Ragione R."/>
            <person name="Hildebrand F."/>
            <person name="Pallen M.J."/>
        </authorList>
    </citation>
    <scope>NUCLEOTIDE SEQUENCE</scope>
    <source>
        <strain evidence="4">ChiHecec3B27-6122</strain>
    </source>
</reference>
<dbReference type="AlphaFoldDB" id="A0A9D1K9D8"/>
<dbReference type="Pfam" id="PF07905">
    <property type="entry name" value="PucR"/>
    <property type="match status" value="1"/>
</dbReference>
<gene>
    <name evidence="4" type="ORF">IAD42_04100</name>
</gene>
<feature type="domain" description="PucR C-terminal helix-turn-helix" evidence="3">
    <location>
        <begin position="468"/>
        <end position="524"/>
    </location>
</feature>
<dbReference type="Pfam" id="PF13556">
    <property type="entry name" value="HTH_30"/>
    <property type="match status" value="1"/>
</dbReference>
<name>A0A9D1K9D8_9FIRM</name>
<dbReference type="InterPro" id="IPR025736">
    <property type="entry name" value="PucR_C-HTH_dom"/>
</dbReference>
<evidence type="ECO:0000259" key="3">
    <source>
        <dbReference type="Pfam" id="PF13556"/>
    </source>
</evidence>
<dbReference type="InterPro" id="IPR012914">
    <property type="entry name" value="PucR_dom"/>
</dbReference>
<dbReference type="PANTHER" id="PTHR33744:SF16">
    <property type="entry name" value="CARBOHYDRATE DIACID REGULATOR"/>
    <property type="match status" value="1"/>
</dbReference>
<keyword evidence="1" id="KW-1133">Transmembrane helix</keyword>